<dbReference type="InParanoid" id="A0A1C7MYK5"/>
<comment type="caution">
    <text evidence="1">The sequence shown here is derived from an EMBL/GenBank/DDBJ whole genome shotgun (WGS) entry which is preliminary data.</text>
</comment>
<accession>A0A1C7MYK5</accession>
<dbReference type="AlphaFoldDB" id="A0A1C7MYK5"/>
<gene>
    <name evidence="1" type="ORF">A0J61_10030</name>
</gene>
<keyword evidence="2" id="KW-1185">Reference proteome</keyword>
<reference evidence="1 2" key="1">
    <citation type="submission" date="2016-03" db="EMBL/GenBank/DDBJ databases">
        <title>Choanephora cucurbitarum.</title>
        <authorList>
            <person name="Min B."/>
            <person name="Park H."/>
            <person name="Park J.-H."/>
            <person name="Shin H.-D."/>
            <person name="Choi I.-G."/>
        </authorList>
    </citation>
    <scope>NUCLEOTIDE SEQUENCE [LARGE SCALE GENOMIC DNA]</scope>
    <source>
        <strain evidence="1 2">KUS-F28377</strain>
    </source>
</reference>
<evidence type="ECO:0000313" key="1">
    <source>
        <dbReference type="EMBL" id="OBZ81920.1"/>
    </source>
</evidence>
<name>A0A1C7MYK5_9FUNG</name>
<evidence type="ECO:0000313" key="2">
    <source>
        <dbReference type="Proteomes" id="UP000093000"/>
    </source>
</evidence>
<dbReference type="EMBL" id="LUGH01001007">
    <property type="protein sequence ID" value="OBZ81920.1"/>
    <property type="molecule type" value="Genomic_DNA"/>
</dbReference>
<organism evidence="1 2">
    <name type="scientific">Choanephora cucurbitarum</name>
    <dbReference type="NCBI Taxonomy" id="101091"/>
    <lineage>
        <taxon>Eukaryota</taxon>
        <taxon>Fungi</taxon>
        <taxon>Fungi incertae sedis</taxon>
        <taxon>Mucoromycota</taxon>
        <taxon>Mucoromycotina</taxon>
        <taxon>Mucoromycetes</taxon>
        <taxon>Mucorales</taxon>
        <taxon>Mucorineae</taxon>
        <taxon>Choanephoraceae</taxon>
        <taxon>Choanephoroideae</taxon>
        <taxon>Choanephora</taxon>
    </lineage>
</organism>
<sequence length="85" mass="9618">MPVFKDDLEQSSLRLMITRSALIHSKGEKLNEIECILFPLRNDSQTHETIFTLSLKIDVPFSTVYRVVASLLSNEALNPIMVVLS</sequence>
<dbReference type="Proteomes" id="UP000093000">
    <property type="component" value="Unassembled WGS sequence"/>
</dbReference>
<protein>
    <submittedName>
        <fullName evidence="1">Uncharacterized protein</fullName>
    </submittedName>
</protein>
<proteinExistence type="predicted"/>